<protein>
    <recommendedName>
        <fullName evidence="4">tRNA (Uracil-5-)-methyltransferase</fullName>
    </recommendedName>
</protein>
<evidence type="ECO:0000313" key="3">
    <source>
        <dbReference type="Proteomes" id="UP000186895"/>
    </source>
</evidence>
<sequence>MADTRVIDFATAGSKHREKREHEEKEGRAEAMRDRFAKALPDKPRPVKDYFKRKKASKKR</sequence>
<feature type="region of interest" description="Disordered" evidence="1">
    <location>
        <begin position="1"/>
        <end position="60"/>
    </location>
</feature>
<evidence type="ECO:0000256" key="1">
    <source>
        <dbReference type="SAM" id="MobiDB-lite"/>
    </source>
</evidence>
<feature type="compositionally biased region" description="Basic residues" evidence="1">
    <location>
        <begin position="51"/>
        <end position="60"/>
    </location>
</feature>
<dbReference type="EMBL" id="FTMN01000003">
    <property type="protein sequence ID" value="SIQ27508.1"/>
    <property type="molecule type" value="Genomic_DNA"/>
</dbReference>
<dbReference type="AlphaFoldDB" id="A0A1N6RF40"/>
<name>A0A1N6RF40_9GAMM</name>
<dbReference type="eggNOG" id="ENOG502ZNCI">
    <property type="taxonomic scope" value="Bacteria"/>
</dbReference>
<accession>A0A1N6RF40</accession>
<reference evidence="2 3" key="1">
    <citation type="submission" date="2017-01" db="EMBL/GenBank/DDBJ databases">
        <authorList>
            <person name="Mah S.A."/>
            <person name="Swanson W.J."/>
            <person name="Moy G.W."/>
            <person name="Vacquier V.D."/>
        </authorList>
    </citation>
    <scope>NUCLEOTIDE SEQUENCE [LARGE SCALE GENOMIC DNA]</scope>
    <source>
        <strain evidence="2 3">DSM 7027</strain>
    </source>
</reference>
<dbReference type="RefSeq" id="WP_076462470.1">
    <property type="nucleotide sequence ID" value="NZ_FTMN01000003.1"/>
</dbReference>
<feature type="compositionally biased region" description="Basic and acidic residues" evidence="1">
    <location>
        <begin position="20"/>
        <end position="50"/>
    </location>
</feature>
<evidence type="ECO:0000313" key="2">
    <source>
        <dbReference type="EMBL" id="SIQ27508.1"/>
    </source>
</evidence>
<keyword evidence="3" id="KW-1185">Reference proteome</keyword>
<dbReference type="Proteomes" id="UP000186895">
    <property type="component" value="Unassembled WGS sequence"/>
</dbReference>
<evidence type="ECO:0008006" key="4">
    <source>
        <dbReference type="Google" id="ProtNLM"/>
    </source>
</evidence>
<organism evidence="2 3">
    <name type="scientific">Marinobacterium stanieri</name>
    <dbReference type="NCBI Taxonomy" id="49186"/>
    <lineage>
        <taxon>Bacteria</taxon>
        <taxon>Pseudomonadati</taxon>
        <taxon>Pseudomonadota</taxon>
        <taxon>Gammaproteobacteria</taxon>
        <taxon>Oceanospirillales</taxon>
        <taxon>Oceanospirillaceae</taxon>
        <taxon>Marinobacterium</taxon>
    </lineage>
</organism>
<proteinExistence type="predicted"/>
<dbReference type="STRING" id="49186.SAMN05421647_103300"/>
<gene>
    <name evidence="2" type="ORF">SAMN05421647_103300</name>
</gene>